<dbReference type="GO" id="GO:1904158">
    <property type="term" value="P:axonemal central apparatus assembly"/>
    <property type="evidence" value="ECO:0007669"/>
    <property type="project" value="TreeGrafter"/>
</dbReference>
<dbReference type="Proteomes" id="UP000485058">
    <property type="component" value="Unassembled WGS sequence"/>
</dbReference>
<feature type="non-terminal residue" evidence="1">
    <location>
        <position position="1"/>
    </location>
</feature>
<accession>A0A6A0ACY1</accession>
<name>A0A6A0ACY1_HAELA</name>
<feature type="non-terminal residue" evidence="1">
    <location>
        <position position="254"/>
    </location>
</feature>
<dbReference type="InterPro" id="IPR033305">
    <property type="entry name" value="Hydin-like"/>
</dbReference>
<reference evidence="1 2" key="1">
    <citation type="submission" date="2020-02" db="EMBL/GenBank/DDBJ databases">
        <title>Draft genome sequence of Haematococcus lacustris strain NIES-144.</title>
        <authorList>
            <person name="Morimoto D."/>
            <person name="Nakagawa S."/>
            <person name="Yoshida T."/>
            <person name="Sawayama S."/>
        </authorList>
    </citation>
    <scope>NUCLEOTIDE SEQUENCE [LARGE SCALE GENOMIC DNA]</scope>
    <source>
        <strain evidence="1 2">NIES-144</strain>
    </source>
</reference>
<gene>
    <name evidence="1" type="ORF">HaLaN_29299</name>
</gene>
<dbReference type="InterPro" id="IPR013783">
    <property type="entry name" value="Ig-like_fold"/>
</dbReference>
<keyword evidence="2" id="KW-1185">Reference proteome</keyword>
<comment type="caution">
    <text evidence="1">The sequence shown here is derived from an EMBL/GenBank/DDBJ whole genome shotgun (WGS) entry which is preliminary data.</text>
</comment>
<dbReference type="Gene3D" id="2.60.40.10">
    <property type="entry name" value="Immunoglobulins"/>
    <property type="match status" value="2"/>
</dbReference>
<organism evidence="1 2">
    <name type="scientific">Haematococcus lacustris</name>
    <name type="common">Green alga</name>
    <name type="synonym">Haematococcus pluvialis</name>
    <dbReference type="NCBI Taxonomy" id="44745"/>
    <lineage>
        <taxon>Eukaryota</taxon>
        <taxon>Viridiplantae</taxon>
        <taxon>Chlorophyta</taxon>
        <taxon>core chlorophytes</taxon>
        <taxon>Chlorophyceae</taxon>
        <taxon>CS clade</taxon>
        <taxon>Chlamydomonadales</taxon>
        <taxon>Haematococcaceae</taxon>
        <taxon>Haematococcus</taxon>
    </lineage>
</organism>
<evidence type="ECO:0000313" key="1">
    <source>
        <dbReference type="EMBL" id="GFH30442.1"/>
    </source>
</evidence>
<protein>
    <submittedName>
        <fullName evidence="1">Rhodanese domain-containing protein</fullName>
    </submittedName>
</protein>
<dbReference type="GO" id="GO:0005930">
    <property type="term" value="C:axoneme"/>
    <property type="evidence" value="ECO:0007669"/>
    <property type="project" value="TreeGrafter"/>
</dbReference>
<dbReference type="GO" id="GO:0003341">
    <property type="term" value="P:cilium movement"/>
    <property type="evidence" value="ECO:0007669"/>
    <property type="project" value="TreeGrafter"/>
</dbReference>
<dbReference type="PANTHER" id="PTHR23053:SF0">
    <property type="entry name" value="HYDROCEPHALUS-INDUCING PROTEIN HOMOLOG"/>
    <property type="match status" value="1"/>
</dbReference>
<dbReference type="PANTHER" id="PTHR23053">
    <property type="entry name" value="DLEC1 DELETED IN LUNG AND ESOPHAGEAL CANCER 1"/>
    <property type="match status" value="1"/>
</dbReference>
<proteinExistence type="predicted"/>
<sequence>LGPELLLGPEQAPVQALTAKLALAWGNASVLVQHQRKMQIYNPCLIPADFKLFIEGSDSAFSVEPREAHLEPGCSMTATVTVCMDDTRAFTDNLHLLVSEGADISIPLDATGTGNTLVAADIEHDQLDFKHQFLGRAFQRRILVSNLGCKTQSLVWINTEMDRVRLQYAKIARSAGKKFSMDLVPLEVQPVFSITPEKASLPAKESVAFLINGFSHRVGDISEQFVCMASVGGNSKQERTAFNFAAKVLVVTPL</sequence>
<dbReference type="AlphaFoldDB" id="A0A6A0ACY1"/>
<evidence type="ECO:0000313" key="2">
    <source>
        <dbReference type="Proteomes" id="UP000485058"/>
    </source>
</evidence>
<dbReference type="EMBL" id="BLLF01004903">
    <property type="protein sequence ID" value="GFH30442.1"/>
    <property type="molecule type" value="Genomic_DNA"/>
</dbReference>